<dbReference type="GO" id="GO:0004640">
    <property type="term" value="F:phosphoribosylanthranilate isomerase activity"/>
    <property type="evidence" value="ECO:0007669"/>
    <property type="project" value="TreeGrafter"/>
</dbReference>
<evidence type="ECO:0000256" key="4">
    <source>
        <dbReference type="ARBA" id="ARBA00022605"/>
    </source>
</evidence>
<evidence type="ECO:0000256" key="1">
    <source>
        <dbReference type="ARBA" id="ARBA00001633"/>
    </source>
</evidence>
<keyword evidence="4 9" id="KW-0028">Amino-acid biosynthesis</keyword>
<dbReference type="GO" id="GO:0004425">
    <property type="term" value="F:indole-3-glycerol-phosphate synthase activity"/>
    <property type="evidence" value="ECO:0007669"/>
    <property type="project" value="UniProtKB-UniRule"/>
</dbReference>
<evidence type="ECO:0000256" key="5">
    <source>
        <dbReference type="ARBA" id="ARBA00022793"/>
    </source>
</evidence>
<comment type="caution">
    <text evidence="11">The sequence shown here is derived from an EMBL/GenBank/DDBJ whole genome shotgun (WGS) entry which is preliminary data.</text>
</comment>
<dbReference type="PROSITE" id="PS00614">
    <property type="entry name" value="IGPS"/>
    <property type="match status" value="1"/>
</dbReference>
<dbReference type="InterPro" id="IPR013798">
    <property type="entry name" value="Indole-3-glycerol_P_synth_dom"/>
</dbReference>
<evidence type="ECO:0000259" key="10">
    <source>
        <dbReference type="Pfam" id="PF00218"/>
    </source>
</evidence>
<dbReference type="OrthoDB" id="9804217at2"/>
<evidence type="ECO:0000256" key="8">
    <source>
        <dbReference type="ARBA" id="ARBA00023239"/>
    </source>
</evidence>
<dbReference type="EMBL" id="BJYE01000032">
    <property type="protein sequence ID" value="GEN57564.1"/>
    <property type="molecule type" value="Genomic_DNA"/>
</dbReference>
<dbReference type="InterPro" id="IPR001468">
    <property type="entry name" value="Indole-3-GlycerolPSynthase_CS"/>
</dbReference>
<evidence type="ECO:0000256" key="6">
    <source>
        <dbReference type="ARBA" id="ARBA00022822"/>
    </source>
</evidence>
<dbReference type="Proteomes" id="UP000321400">
    <property type="component" value="Unassembled WGS sequence"/>
</dbReference>
<sequence>MSILTEIIETKKKEVIKLKAEMIPAKERTAPLVSFINQFEQQPFQVIAEFKRASPSKGIINDTLDPVMQAKQYEQFGAGMISVLTDKDYFKGTMADLIAVKQAVSIPVLNKEFIIDRIQLDIAYQSGADVVLLIVSALSEADLIDLYHYALSLGLEVLVEVHDKEELAIATSLGCPLIGVNNRNLNTFKTSIDQTLQLLDFVDLSTTKIISESGMKTQADVLAVKQAGASGILVGETLMTQDPKRMMGDFLHD</sequence>
<dbReference type="FunFam" id="3.20.20.70:FF:000024">
    <property type="entry name" value="Indole-3-glycerol phosphate synthase"/>
    <property type="match status" value="1"/>
</dbReference>
<gene>
    <name evidence="9 11" type="primary">trpC</name>
    <name evidence="11" type="ORF">HAL01_20280</name>
</gene>
<dbReference type="PANTHER" id="PTHR22854:SF2">
    <property type="entry name" value="INDOLE-3-GLYCEROL-PHOSPHATE SYNTHASE"/>
    <property type="match status" value="1"/>
</dbReference>
<dbReference type="Pfam" id="PF00218">
    <property type="entry name" value="IGPS"/>
    <property type="match status" value="1"/>
</dbReference>
<evidence type="ECO:0000256" key="3">
    <source>
        <dbReference type="ARBA" id="ARBA00008737"/>
    </source>
</evidence>
<dbReference type="AlphaFoldDB" id="A0A511X3P4"/>
<evidence type="ECO:0000256" key="9">
    <source>
        <dbReference type="HAMAP-Rule" id="MF_00134"/>
    </source>
</evidence>
<evidence type="ECO:0000313" key="12">
    <source>
        <dbReference type="Proteomes" id="UP000321400"/>
    </source>
</evidence>
<dbReference type="UniPathway" id="UPA00035">
    <property type="reaction ID" value="UER00043"/>
</dbReference>
<dbReference type="STRING" id="442899.SAMN05720591_12630"/>
<keyword evidence="8 9" id="KW-0456">Lyase</keyword>
<accession>A0A511X3P4</accession>
<proteinExistence type="inferred from homology"/>
<evidence type="ECO:0000256" key="2">
    <source>
        <dbReference type="ARBA" id="ARBA00004696"/>
    </source>
</evidence>
<dbReference type="HAMAP" id="MF_00134_B">
    <property type="entry name" value="IGPS_B"/>
    <property type="match status" value="1"/>
</dbReference>
<dbReference type="SUPFAM" id="SSF51366">
    <property type="entry name" value="Ribulose-phoshate binding barrel"/>
    <property type="match status" value="1"/>
</dbReference>
<comment type="pathway">
    <text evidence="2 9">Amino-acid biosynthesis; L-tryptophan biosynthesis; L-tryptophan from chorismate: step 4/5.</text>
</comment>
<comment type="similarity">
    <text evidence="3 9">Belongs to the TrpC family.</text>
</comment>
<organism evidence="11 12">
    <name type="scientific">Halolactibacillus alkaliphilus</name>
    <dbReference type="NCBI Taxonomy" id="442899"/>
    <lineage>
        <taxon>Bacteria</taxon>
        <taxon>Bacillati</taxon>
        <taxon>Bacillota</taxon>
        <taxon>Bacilli</taxon>
        <taxon>Bacillales</taxon>
        <taxon>Bacillaceae</taxon>
        <taxon>Halolactibacillus</taxon>
    </lineage>
</organism>
<reference evidence="11 12" key="1">
    <citation type="submission" date="2019-07" db="EMBL/GenBank/DDBJ databases">
        <title>Whole genome shotgun sequence of Halolactibacillus alkaliphilus NBRC 103919.</title>
        <authorList>
            <person name="Hosoyama A."/>
            <person name="Uohara A."/>
            <person name="Ohji S."/>
            <person name="Ichikawa N."/>
        </authorList>
    </citation>
    <scope>NUCLEOTIDE SEQUENCE [LARGE SCALE GENOMIC DNA]</scope>
    <source>
        <strain evidence="11 12">NBRC 103919</strain>
    </source>
</reference>
<dbReference type="Gene3D" id="3.20.20.70">
    <property type="entry name" value="Aldolase class I"/>
    <property type="match status" value="1"/>
</dbReference>
<dbReference type="EC" id="4.1.1.48" evidence="9"/>
<keyword evidence="5 9" id="KW-0210">Decarboxylase</keyword>
<dbReference type="PANTHER" id="PTHR22854">
    <property type="entry name" value="TRYPTOPHAN BIOSYNTHESIS PROTEIN"/>
    <property type="match status" value="1"/>
</dbReference>
<keyword evidence="12" id="KW-1185">Reference proteome</keyword>
<dbReference type="RefSeq" id="WP_089802862.1">
    <property type="nucleotide sequence ID" value="NZ_BJYE01000032.1"/>
</dbReference>
<protein>
    <recommendedName>
        <fullName evidence="9">Indole-3-glycerol phosphate synthase</fullName>
        <shortName evidence="9">IGPS</shortName>
        <ecNumber evidence="9">4.1.1.48</ecNumber>
    </recommendedName>
</protein>
<dbReference type="NCBIfam" id="NF001377">
    <property type="entry name" value="PRK00278.2-4"/>
    <property type="match status" value="1"/>
</dbReference>
<dbReference type="CDD" id="cd00331">
    <property type="entry name" value="IGPS"/>
    <property type="match status" value="1"/>
</dbReference>
<comment type="catalytic activity">
    <reaction evidence="1 9">
        <text>1-(2-carboxyphenylamino)-1-deoxy-D-ribulose 5-phosphate + H(+) = (1S,2R)-1-C-(indol-3-yl)glycerol 3-phosphate + CO2 + H2O</text>
        <dbReference type="Rhea" id="RHEA:23476"/>
        <dbReference type="ChEBI" id="CHEBI:15377"/>
        <dbReference type="ChEBI" id="CHEBI:15378"/>
        <dbReference type="ChEBI" id="CHEBI:16526"/>
        <dbReference type="ChEBI" id="CHEBI:58613"/>
        <dbReference type="ChEBI" id="CHEBI:58866"/>
        <dbReference type="EC" id="4.1.1.48"/>
    </reaction>
</comment>
<dbReference type="GO" id="GO:0000162">
    <property type="term" value="P:L-tryptophan biosynthetic process"/>
    <property type="evidence" value="ECO:0007669"/>
    <property type="project" value="UniProtKB-UniRule"/>
</dbReference>
<keyword evidence="7 9" id="KW-0057">Aromatic amino acid biosynthesis</keyword>
<dbReference type="InterPro" id="IPR045186">
    <property type="entry name" value="Indole-3-glycerol_P_synth"/>
</dbReference>
<feature type="domain" description="Indole-3-glycerol phosphate synthase" evidence="10">
    <location>
        <begin position="5"/>
        <end position="242"/>
    </location>
</feature>
<name>A0A511X3P4_9BACI</name>
<evidence type="ECO:0000256" key="7">
    <source>
        <dbReference type="ARBA" id="ARBA00023141"/>
    </source>
</evidence>
<evidence type="ECO:0000313" key="11">
    <source>
        <dbReference type="EMBL" id="GEN57564.1"/>
    </source>
</evidence>
<dbReference type="InterPro" id="IPR011060">
    <property type="entry name" value="RibuloseP-bd_barrel"/>
</dbReference>
<keyword evidence="6 9" id="KW-0822">Tryptophan biosynthesis</keyword>
<dbReference type="InterPro" id="IPR013785">
    <property type="entry name" value="Aldolase_TIM"/>
</dbReference>